<keyword evidence="2" id="KW-1185">Reference proteome</keyword>
<evidence type="ECO:0008006" key="3">
    <source>
        <dbReference type="Google" id="ProtNLM"/>
    </source>
</evidence>
<dbReference type="Proteomes" id="UP000023775">
    <property type="component" value="Unassembled WGS sequence"/>
</dbReference>
<protein>
    <recommendedName>
        <fullName evidence="3">Lipoprotein</fullName>
    </recommendedName>
</protein>
<dbReference type="RefSeq" id="WP_005363248.1">
    <property type="nucleotide sequence ID" value="NZ_APVG01000084.1"/>
</dbReference>
<organism evidence="1 2">
    <name type="scientific">Aeromonas diversa CDC 2478-85</name>
    <dbReference type="NCBI Taxonomy" id="1268237"/>
    <lineage>
        <taxon>Bacteria</taxon>
        <taxon>Pseudomonadati</taxon>
        <taxon>Pseudomonadota</taxon>
        <taxon>Gammaproteobacteria</taxon>
        <taxon>Aeromonadales</taxon>
        <taxon>Aeromonadaceae</taxon>
        <taxon>Aeromonas</taxon>
    </lineage>
</organism>
<proteinExistence type="predicted"/>
<dbReference type="PATRIC" id="fig|1268237.3.peg.3660"/>
<dbReference type="OrthoDB" id="6398264at2"/>
<dbReference type="Pfam" id="PF07273">
    <property type="entry name" value="DUF1439"/>
    <property type="match status" value="1"/>
</dbReference>
<gene>
    <name evidence="1" type="ORF">G114_18691</name>
</gene>
<evidence type="ECO:0000313" key="2">
    <source>
        <dbReference type="Proteomes" id="UP000023775"/>
    </source>
</evidence>
<reference evidence="1 2" key="1">
    <citation type="journal article" date="2013" name="Genome Announc.">
        <title>Draft Genome Sequence of the Aeromonas diversa Type Strain.</title>
        <authorList>
            <person name="Farfan M."/>
            <person name="Spataro N."/>
            <person name="Sanglas A."/>
            <person name="Albarral V."/>
            <person name="Loren J.G."/>
            <person name="Bosch E."/>
            <person name="Fuste M.C."/>
        </authorList>
    </citation>
    <scope>NUCLEOTIDE SEQUENCE [LARGE SCALE GENOMIC DNA]</scope>
    <source>
        <strain evidence="1 2">2478-85</strain>
    </source>
</reference>
<evidence type="ECO:0000313" key="1">
    <source>
        <dbReference type="EMBL" id="ENY70370.1"/>
    </source>
</evidence>
<comment type="caution">
    <text evidence="1">The sequence shown here is derived from an EMBL/GenBank/DDBJ whole genome shotgun (WGS) entry which is preliminary data.</text>
</comment>
<name>N9TWD8_9GAMM</name>
<sequence>MVLQSLLLSLALLTPGQSEISEQQLTSLLNQKGQIERQVQMQGLFDARLRLTEGTVQLGRDQPGLARVTGRGTATIAMGNKPPVDARLSVTLDGKPRYEAQSHALYLDDARIVDYKMEPKEAQMQYGMMVNLLLQNLQQRMQGQPVYRLDGKDAHSRWWRDNLTGIEVLPGKLKLNLKGTAAGSGRG</sequence>
<dbReference type="InterPro" id="IPR010835">
    <property type="entry name" value="DUF1439"/>
</dbReference>
<dbReference type="AlphaFoldDB" id="N9TWD8"/>
<dbReference type="Gene3D" id="3.15.10.40">
    <property type="entry name" value="Uncharacterised protein PF07273, DUF1439"/>
    <property type="match status" value="1"/>
</dbReference>
<dbReference type="eggNOG" id="ENOG5032ZH7">
    <property type="taxonomic scope" value="Bacteria"/>
</dbReference>
<dbReference type="EMBL" id="APVG01000084">
    <property type="protein sequence ID" value="ENY70370.1"/>
    <property type="molecule type" value="Genomic_DNA"/>
</dbReference>
<accession>N9TWD8</accession>